<gene>
    <name evidence="1" type="ORF">BJP36_35570</name>
</gene>
<proteinExistence type="predicted"/>
<evidence type="ECO:0000313" key="1">
    <source>
        <dbReference type="EMBL" id="WAN69412.1"/>
    </source>
</evidence>
<accession>A0A9Q9STK3</accession>
<dbReference type="AlphaFoldDB" id="A0A9Q9STK3"/>
<organism evidence="1">
    <name type="scientific">Moorena producens (strain JHB)</name>
    <dbReference type="NCBI Taxonomy" id="1454205"/>
    <lineage>
        <taxon>Bacteria</taxon>
        <taxon>Bacillati</taxon>
        <taxon>Cyanobacteriota</taxon>
        <taxon>Cyanophyceae</taxon>
        <taxon>Coleofasciculales</taxon>
        <taxon>Coleofasciculaceae</taxon>
        <taxon>Moorena</taxon>
    </lineage>
</organism>
<protein>
    <submittedName>
        <fullName evidence="1">Uncharacterized protein</fullName>
    </submittedName>
</protein>
<reference evidence="1" key="1">
    <citation type="journal article" date="2017" name="Proc. Natl. Acad. Sci. U.S.A.">
        <title>Comparative genomics uncovers the prolific and distinctive metabolic potential of the cyanobacterial genus Moorea.</title>
        <authorList>
            <person name="Leao T."/>
            <person name="Castelao G."/>
            <person name="Korobeynikov A."/>
            <person name="Monroe E.A."/>
            <person name="Podell S."/>
            <person name="Glukhov E."/>
            <person name="Allen E.E."/>
            <person name="Gerwick W.H."/>
            <person name="Gerwick L."/>
        </authorList>
    </citation>
    <scope>NUCLEOTIDE SEQUENCE</scope>
    <source>
        <strain evidence="1">JHB</strain>
    </source>
</reference>
<sequence>MPQPNLRHDLKSVNQGKLLILLPLAFCLLPTPDSRLPRCAFRRRIKFATGRTAPYSLLKASQRT</sequence>
<dbReference type="Proteomes" id="UP000176944">
    <property type="component" value="Chromosome"/>
</dbReference>
<dbReference type="EMBL" id="CP017708">
    <property type="protein sequence ID" value="WAN69412.1"/>
    <property type="molecule type" value="Genomic_DNA"/>
</dbReference>
<reference evidence="1" key="2">
    <citation type="submission" date="2022-10" db="EMBL/GenBank/DDBJ databases">
        <authorList>
            <person name="Ngo T.-E."/>
        </authorList>
    </citation>
    <scope>NUCLEOTIDE SEQUENCE</scope>
    <source>
        <strain evidence="1">JHB</strain>
    </source>
</reference>
<name>A0A9Q9STK3_MOOP1</name>